<proteinExistence type="predicted"/>
<sequence length="248" mass="28749">MDFDYIDDEVFQTAIRRIPPSVRRNKYISDALADVRDDLDQRLRGCADNVTVEVHMDDYLYLPITLRSGSGSNKILIKIDEWGRVRYEWVRKTWSTYFNNAVDTVKSIATRIERGEVIDEELTRAFARVKRKFNDYDQLREAFYDVRDEITEVVKTCSDNVRVVIYIDDVLDDPIIVGIGAEENRLRISIRSNGKASYSWTKETWSKIFRDGWEGVKSLTKKILGFIASKARAVFAIAKEILPALTFL</sequence>
<evidence type="ECO:0000313" key="1">
    <source>
        <dbReference type="EnsemblMetazoa" id="G675.1:cds"/>
    </source>
</evidence>
<keyword evidence="2" id="KW-1185">Reference proteome</keyword>
<accession>A0A8W8NTY6</accession>
<organism evidence="1 2">
    <name type="scientific">Magallana gigas</name>
    <name type="common">Pacific oyster</name>
    <name type="synonym">Crassostrea gigas</name>
    <dbReference type="NCBI Taxonomy" id="29159"/>
    <lineage>
        <taxon>Eukaryota</taxon>
        <taxon>Metazoa</taxon>
        <taxon>Spiralia</taxon>
        <taxon>Lophotrochozoa</taxon>
        <taxon>Mollusca</taxon>
        <taxon>Bivalvia</taxon>
        <taxon>Autobranchia</taxon>
        <taxon>Pteriomorphia</taxon>
        <taxon>Ostreida</taxon>
        <taxon>Ostreoidea</taxon>
        <taxon>Ostreidae</taxon>
        <taxon>Magallana</taxon>
    </lineage>
</organism>
<dbReference type="EnsemblMetazoa" id="G675.1">
    <property type="protein sequence ID" value="G675.1:cds"/>
    <property type="gene ID" value="G675"/>
</dbReference>
<dbReference type="AlphaFoldDB" id="A0A8W8NTY6"/>
<dbReference type="Proteomes" id="UP000005408">
    <property type="component" value="Unassembled WGS sequence"/>
</dbReference>
<name>A0A8W8NTY6_MAGGI</name>
<evidence type="ECO:0000313" key="2">
    <source>
        <dbReference type="Proteomes" id="UP000005408"/>
    </source>
</evidence>
<reference evidence="1" key="1">
    <citation type="submission" date="2022-08" db="UniProtKB">
        <authorList>
            <consortium name="EnsemblMetazoa"/>
        </authorList>
    </citation>
    <scope>IDENTIFICATION</scope>
    <source>
        <strain evidence="1">05x7-T-G4-1.051#20</strain>
    </source>
</reference>
<protein>
    <submittedName>
        <fullName evidence="1">Uncharacterized protein</fullName>
    </submittedName>
</protein>